<proteinExistence type="predicted"/>
<dbReference type="EMBL" id="CAFBMW010000011">
    <property type="protein sequence ID" value="CAB4937126.1"/>
    <property type="molecule type" value="Genomic_DNA"/>
</dbReference>
<organism evidence="3">
    <name type="scientific">freshwater metagenome</name>
    <dbReference type="NCBI Taxonomy" id="449393"/>
    <lineage>
        <taxon>unclassified sequences</taxon>
        <taxon>metagenomes</taxon>
        <taxon>ecological metagenomes</taxon>
    </lineage>
</organism>
<evidence type="ECO:0000313" key="3">
    <source>
        <dbReference type="EMBL" id="CAB4937126.1"/>
    </source>
</evidence>
<dbReference type="SMART" id="SM00834">
    <property type="entry name" value="CxxC_CXXC_SSSS"/>
    <property type="match status" value="1"/>
</dbReference>
<dbReference type="PANTHER" id="PTHR34404:SF2">
    <property type="entry name" value="CONSERVED SERINE RICH PROTEIN"/>
    <property type="match status" value="1"/>
</dbReference>
<dbReference type="InterPro" id="IPR013429">
    <property type="entry name" value="Regulatory_FmdB_Zinc_ribbon"/>
</dbReference>
<feature type="region of interest" description="Disordered" evidence="1">
    <location>
        <begin position="52"/>
        <end position="101"/>
    </location>
</feature>
<feature type="compositionally biased region" description="Low complexity" evidence="1">
    <location>
        <begin position="58"/>
        <end position="101"/>
    </location>
</feature>
<protein>
    <submittedName>
        <fullName evidence="3">Unannotated protein</fullName>
    </submittedName>
</protein>
<accession>A0A6J7J1Z4</accession>
<dbReference type="Pfam" id="PF09723">
    <property type="entry name" value="Zn_ribbon_8"/>
    <property type="match status" value="1"/>
</dbReference>
<evidence type="ECO:0000256" key="1">
    <source>
        <dbReference type="SAM" id="MobiDB-lite"/>
    </source>
</evidence>
<feature type="domain" description="Putative regulatory protein FmdB zinc ribbon" evidence="2">
    <location>
        <begin position="1"/>
        <end position="41"/>
    </location>
</feature>
<dbReference type="NCBIfam" id="TIGR02605">
    <property type="entry name" value="CxxC_CxxC_SSSS"/>
    <property type="match status" value="1"/>
</dbReference>
<dbReference type="PANTHER" id="PTHR34404">
    <property type="entry name" value="REGULATORY PROTEIN, FMDB FAMILY"/>
    <property type="match status" value="1"/>
</dbReference>
<sequence>MPTYQYACTECGHSFEQFQSFSEDALTVCPECDGKLRKLFNAVGVVFKGSGFYRTDSRSTSSSSTPASTTSSSSGSDSGTSSSTSSTSSSTSSSSSSSSSD</sequence>
<gene>
    <name evidence="3" type="ORF">UFOPK3662_01615</name>
</gene>
<evidence type="ECO:0000259" key="2">
    <source>
        <dbReference type="SMART" id="SM00834"/>
    </source>
</evidence>
<reference evidence="3" key="1">
    <citation type="submission" date="2020-05" db="EMBL/GenBank/DDBJ databases">
        <authorList>
            <person name="Chiriac C."/>
            <person name="Salcher M."/>
            <person name="Ghai R."/>
            <person name="Kavagutti S V."/>
        </authorList>
    </citation>
    <scope>NUCLEOTIDE SEQUENCE</scope>
</reference>
<dbReference type="AlphaFoldDB" id="A0A6J7J1Z4"/>
<name>A0A6J7J1Z4_9ZZZZ</name>